<gene>
    <name evidence="6" type="ORF">TL08_20695</name>
</gene>
<dbReference type="GO" id="GO:0005576">
    <property type="term" value="C:extracellular region"/>
    <property type="evidence" value="ECO:0007669"/>
    <property type="project" value="UniProtKB-SubCell"/>
</dbReference>
<dbReference type="GO" id="GO:0030570">
    <property type="term" value="F:pectate lyase activity"/>
    <property type="evidence" value="ECO:0007669"/>
    <property type="project" value="UniProtKB-EC"/>
</dbReference>
<dbReference type="SMART" id="SM00656">
    <property type="entry name" value="Amb_all"/>
    <property type="match status" value="1"/>
</dbReference>
<feature type="signal peptide" evidence="4">
    <location>
        <begin position="1"/>
        <end position="37"/>
    </location>
</feature>
<feature type="region of interest" description="Disordered" evidence="3">
    <location>
        <begin position="38"/>
        <end position="69"/>
    </location>
</feature>
<dbReference type="GO" id="GO:0000272">
    <property type="term" value="P:polysaccharide catabolic process"/>
    <property type="evidence" value="ECO:0007669"/>
    <property type="project" value="UniProtKB-KW"/>
</dbReference>
<dbReference type="PANTHER" id="PTHR31683">
    <property type="entry name" value="PECTATE LYASE 18-RELATED"/>
    <property type="match status" value="1"/>
</dbReference>
<comment type="subcellular location">
    <subcellularLocation>
        <location evidence="2">Secreted</location>
    </subcellularLocation>
</comment>
<dbReference type="RefSeq" id="WP_069851290.1">
    <property type="nucleotide sequence ID" value="NZ_CP014859.1"/>
</dbReference>
<dbReference type="PANTHER" id="PTHR31683:SF18">
    <property type="entry name" value="PECTATE LYASE 21-RELATED"/>
    <property type="match status" value="1"/>
</dbReference>
<evidence type="ECO:0000259" key="5">
    <source>
        <dbReference type="SMART" id="SM00656"/>
    </source>
</evidence>
<feature type="domain" description="Pectate lyase" evidence="5">
    <location>
        <begin position="67"/>
        <end position="271"/>
    </location>
</feature>
<evidence type="ECO:0000313" key="7">
    <source>
        <dbReference type="Proteomes" id="UP000095210"/>
    </source>
</evidence>
<keyword evidence="2" id="KW-0624">Polysaccharide degradation</keyword>
<evidence type="ECO:0000256" key="1">
    <source>
        <dbReference type="ARBA" id="ARBA00023239"/>
    </source>
</evidence>
<dbReference type="InterPro" id="IPR011050">
    <property type="entry name" value="Pectin_lyase_fold/virulence"/>
</dbReference>
<dbReference type="Gene3D" id="2.160.20.10">
    <property type="entry name" value="Single-stranded right-handed beta-helix, Pectin lyase-like"/>
    <property type="match status" value="1"/>
</dbReference>
<sequence length="329" mass="34483">MTSSSVRTSRPNRRLTAAFAAAGALLLAITSVTAAQADPAEPTADPGVLQAGPIGWASTNGGTTGGAGGSTVTVTSASQLISNMQASGSRIIQVSGTINLSGMNDIASDKTLIGINNARINGGGIDVDGAHNVIIRNITFANADDDSVNVQDGSTNIWIDHNTFLPGYDGSLDIKRESDFVTVSWNHFDGTDKTSLLGHSDNHSADANHLRVTYHHNFYDNTNTRNPRIRYGRGVHVFNNYYLNSNEYGIASTENASVLVEGNYFQGVDTPTEVGYASSDPGDLVERNNVYSNSGSPNTRGSFVGVPYSYNADSASSIPSIVGNGAGVS</sequence>
<name>A0AAC9HT68_9PSEU</name>
<dbReference type="EC" id="4.2.2.2" evidence="6"/>
<feature type="chain" id="PRO_5042277730" evidence="4">
    <location>
        <begin position="38"/>
        <end position="329"/>
    </location>
</feature>
<keyword evidence="2" id="KW-0119">Carbohydrate metabolism</keyword>
<comment type="similarity">
    <text evidence="2">Belongs to the polysaccharide lyase 1 family.</text>
</comment>
<evidence type="ECO:0000313" key="6">
    <source>
        <dbReference type="EMBL" id="AOS64930.1"/>
    </source>
</evidence>
<dbReference type="InterPro" id="IPR012334">
    <property type="entry name" value="Pectin_lyas_fold"/>
</dbReference>
<dbReference type="EMBL" id="CP014859">
    <property type="protein sequence ID" value="AOS64930.1"/>
    <property type="molecule type" value="Genomic_DNA"/>
</dbReference>
<dbReference type="InterPro" id="IPR045032">
    <property type="entry name" value="PEL"/>
</dbReference>
<evidence type="ECO:0000256" key="3">
    <source>
        <dbReference type="SAM" id="MobiDB-lite"/>
    </source>
</evidence>
<dbReference type="SMART" id="SM00710">
    <property type="entry name" value="PbH1"/>
    <property type="match status" value="4"/>
</dbReference>
<protein>
    <submittedName>
        <fullName evidence="6">Pectate lyase</fullName>
        <ecNumber evidence="6">4.2.2.2</ecNumber>
    </submittedName>
</protein>
<dbReference type="SUPFAM" id="SSF51126">
    <property type="entry name" value="Pectin lyase-like"/>
    <property type="match status" value="1"/>
</dbReference>
<organism evidence="6 7">
    <name type="scientific">Actinoalloteichus hymeniacidonis</name>
    <dbReference type="NCBI Taxonomy" id="340345"/>
    <lineage>
        <taxon>Bacteria</taxon>
        <taxon>Bacillati</taxon>
        <taxon>Actinomycetota</taxon>
        <taxon>Actinomycetes</taxon>
        <taxon>Pseudonocardiales</taxon>
        <taxon>Pseudonocardiaceae</taxon>
        <taxon>Actinoalloteichus</taxon>
    </lineage>
</organism>
<proteinExistence type="inferred from homology"/>
<dbReference type="Pfam" id="PF00544">
    <property type="entry name" value="Pectate_lyase_4"/>
    <property type="match status" value="1"/>
</dbReference>
<evidence type="ECO:0000256" key="2">
    <source>
        <dbReference type="RuleBase" id="RU361173"/>
    </source>
</evidence>
<reference evidence="7" key="1">
    <citation type="submission" date="2016-03" db="EMBL/GenBank/DDBJ databases">
        <title>Complete genome sequence of the type strain Actinoalloteichus hymeniacidonis DSM 45092.</title>
        <authorList>
            <person name="Schaffert L."/>
            <person name="Albersmeier A."/>
            <person name="Winkler A."/>
            <person name="Kalinowski J."/>
            <person name="Zotchev S."/>
            <person name="Ruckert C."/>
        </authorList>
    </citation>
    <scope>NUCLEOTIDE SEQUENCE [LARGE SCALE GENOMIC DNA]</scope>
    <source>
        <strain evidence="7">HPA177(T) (DSM 45092(T))</strain>
    </source>
</reference>
<dbReference type="KEGG" id="ahm:TL08_20695"/>
<evidence type="ECO:0000256" key="4">
    <source>
        <dbReference type="SAM" id="SignalP"/>
    </source>
</evidence>
<keyword evidence="1 2" id="KW-0456">Lyase</keyword>
<keyword evidence="7" id="KW-1185">Reference proteome</keyword>
<dbReference type="Proteomes" id="UP000095210">
    <property type="component" value="Chromosome"/>
</dbReference>
<dbReference type="AlphaFoldDB" id="A0AAC9HT68"/>
<accession>A0AAC9HT68</accession>
<keyword evidence="2" id="KW-0964">Secreted</keyword>
<dbReference type="InterPro" id="IPR006626">
    <property type="entry name" value="PbH1"/>
</dbReference>
<keyword evidence="4" id="KW-0732">Signal</keyword>
<dbReference type="InterPro" id="IPR002022">
    <property type="entry name" value="Pec_lyase"/>
</dbReference>